<gene>
    <name evidence="2" type="ORF">IEN85_13420</name>
</gene>
<dbReference type="RefSeq" id="WP_191617595.1">
    <property type="nucleotide sequence ID" value="NZ_JACYFG010000036.1"/>
</dbReference>
<proteinExistence type="predicted"/>
<feature type="transmembrane region" description="Helical" evidence="1">
    <location>
        <begin position="25"/>
        <end position="42"/>
    </location>
</feature>
<accession>A0A927II53</accession>
<keyword evidence="1" id="KW-0472">Membrane</keyword>
<feature type="transmembrane region" description="Helical" evidence="1">
    <location>
        <begin position="54"/>
        <end position="75"/>
    </location>
</feature>
<evidence type="ECO:0000256" key="1">
    <source>
        <dbReference type="SAM" id="Phobius"/>
    </source>
</evidence>
<evidence type="ECO:0000313" key="3">
    <source>
        <dbReference type="Proteomes" id="UP000622317"/>
    </source>
</evidence>
<dbReference type="Proteomes" id="UP000622317">
    <property type="component" value="Unassembled WGS sequence"/>
</dbReference>
<organism evidence="2 3">
    <name type="scientific">Pelagicoccus enzymogenes</name>
    <dbReference type="NCBI Taxonomy" id="2773457"/>
    <lineage>
        <taxon>Bacteria</taxon>
        <taxon>Pseudomonadati</taxon>
        <taxon>Verrucomicrobiota</taxon>
        <taxon>Opitutia</taxon>
        <taxon>Puniceicoccales</taxon>
        <taxon>Pelagicoccaceae</taxon>
        <taxon>Pelagicoccus</taxon>
    </lineage>
</organism>
<keyword evidence="1" id="KW-0812">Transmembrane</keyword>
<sequence length="106" mass="11383">MLLSLLFLIILAVIAYQSKKIVLPAVVFGILKAISSCFYVLAESNSLGYDTIALLAGSQLLANGLLGAGIAYLVVKRSDDWKYSMATTLLSIFTFMTSAIDPMIVS</sequence>
<feature type="transmembrane region" description="Helical" evidence="1">
    <location>
        <begin position="81"/>
        <end position="100"/>
    </location>
</feature>
<dbReference type="AlphaFoldDB" id="A0A927II53"/>
<name>A0A927II53_9BACT</name>
<protein>
    <submittedName>
        <fullName evidence="2">Uncharacterized protein</fullName>
    </submittedName>
</protein>
<evidence type="ECO:0000313" key="2">
    <source>
        <dbReference type="EMBL" id="MBD5780494.1"/>
    </source>
</evidence>
<dbReference type="EMBL" id="JACYFG010000036">
    <property type="protein sequence ID" value="MBD5780494.1"/>
    <property type="molecule type" value="Genomic_DNA"/>
</dbReference>
<keyword evidence="1" id="KW-1133">Transmembrane helix</keyword>
<reference evidence="2" key="1">
    <citation type="submission" date="2020-09" db="EMBL/GenBank/DDBJ databases">
        <title>Pelagicoccus enzymogenes sp. nov. with an EPS production, isolated from marine sediment.</title>
        <authorList>
            <person name="Feng X."/>
        </authorList>
    </citation>
    <scope>NUCLEOTIDE SEQUENCE</scope>
    <source>
        <strain evidence="2">NFK12</strain>
    </source>
</reference>
<keyword evidence="3" id="KW-1185">Reference proteome</keyword>
<comment type="caution">
    <text evidence="2">The sequence shown here is derived from an EMBL/GenBank/DDBJ whole genome shotgun (WGS) entry which is preliminary data.</text>
</comment>